<dbReference type="Pfam" id="PF14082">
    <property type="entry name" value="SduA_C"/>
    <property type="match status" value="1"/>
</dbReference>
<dbReference type="EMBL" id="LJOY01000010">
    <property type="protein sequence ID" value="OBQ26514.1"/>
    <property type="molecule type" value="Genomic_DNA"/>
</dbReference>
<name>A0A1B7VZS1_APHFL</name>
<protein>
    <recommendedName>
        <fullName evidence="1">Shedu protein SduA C-terminal domain-containing protein</fullName>
    </recommendedName>
</protein>
<gene>
    <name evidence="2" type="ORF">AN481_04600</name>
</gene>
<reference evidence="2 3" key="1">
    <citation type="submission" date="2015-09" db="EMBL/GenBank/DDBJ databases">
        <title>Whole genome shotgun sequence assembly of Aphanizomenon flos-aquae UKL13.</title>
        <authorList>
            <person name="Driscoll C."/>
        </authorList>
    </citation>
    <scope>NUCLEOTIDE SEQUENCE [LARGE SCALE GENOMIC DNA]</scope>
    <source>
        <strain evidence="2">MDT13</strain>
    </source>
</reference>
<proteinExistence type="predicted"/>
<sequence>MYQKRQEIEEAISSLKQLLSDEDALERHFQEWFENNPIVFNALGYKTYLAHPVLKLEDEDTLIPDFIVQRIDNLWEIFELKLPNTQILKDKKTRQTFYAPLHEYMQQCIDYSRYFNDRWNIEKFLLDTNIRIDSSPKAKLIVGRNEGLDRYKVSELLSDRGYKVELITYDDIINNLEFLKVNTFTQYEDLPGLTLHFIVLLNPSDWIGKYQNHLVAIGGNSRKNSLSVYLDVSGNFCFEIIDNNGTSHTSKIDGVSNIFETKQLMYFILEFGRGDTYSITSIEVNGKYHSFNIIDQLEIDINSSPLPIVIGSDSIGNGQSTFEIFEQIIFPKTLTLEERIYIRENVFSYYFNDDFNIKPRVKFDGQQFLRSNAHPNFSFNKKLKPSDMVQPELNKQPLIITSEMDSGGYGSVFYDQAN</sequence>
<comment type="caution">
    <text evidence="2">The sequence shown here is derived from an EMBL/GenBank/DDBJ whole genome shotgun (WGS) entry which is preliminary data.</text>
</comment>
<evidence type="ECO:0000313" key="2">
    <source>
        <dbReference type="EMBL" id="OBQ26514.1"/>
    </source>
</evidence>
<dbReference type="InterPro" id="IPR025359">
    <property type="entry name" value="SduA_C"/>
</dbReference>
<dbReference type="STRING" id="1803587.GCA_001593825_01288"/>
<dbReference type="AlphaFoldDB" id="A0A1B7VZS1"/>
<organism evidence="2 3">
    <name type="scientific">Aphanizomenon flos-aquae LD13</name>
    <dbReference type="NCBI Taxonomy" id="1710894"/>
    <lineage>
        <taxon>Bacteria</taxon>
        <taxon>Bacillati</taxon>
        <taxon>Cyanobacteriota</taxon>
        <taxon>Cyanophyceae</taxon>
        <taxon>Nostocales</taxon>
        <taxon>Aphanizomenonaceae</taxon>
        <taxon>Aphanizomenon</taxon>
    </lineage>
</organism>
<evidence type="ECO:0000259" key="1">
    <source>
        <dbReference type="Pfam" id="PF14082"/>
    </source>
</evidence>
<dbReference type="PATRIC" id="fig|1710894.3.peg.1559"/>
<dbReference type="Proteomes" id="UP000092382">
    <property type="component" value="Unassembled WGS sequence"/>
</dbReference>
<feature type="domain" description="Shedu protein SduA C-terminal" evidence="1">
    <location>
        <begin position="25"/>
        <end position="172"/>
    </location>
</feature>
<evidence type="ECO:0000313" key="3">
    <source>
        <dbReference type="Proteomes" id="UP000092382"/>
    </source>
</evidence>
<accession>A0A1B7VZS1</accession>